<proteinExistence type="inferred from homology"/>
<sequence length="366" mass="41207">MYPVLLAQWMKDKRKPYLILLFIFLSILATIIFGNVDQYEQKLVPIFSSETNASEIEEKWNQLLNDNSEIEFVIMKEEEARDQVSTGKSDVAVRLMEDDYRLIVASDFPTIHLVEQEVKKVFTKEARISAAANTRVIAEVRKEVNDVLENPPIQVDTLSLSGDELPSYNMGMQLLFGFTLFIAMFTIGFKVNGVNADKVNGIWNRMILSPVSKTNMYVGHLLYSYCIGLFQMVTVFLIFRYIMKYDIGNLSMILVIAAVYTLSMVSVAMLIAGIAKTPEKFNMIFPSIIPIIPIISGVYMPPGTIDNAVLNFIAKIFPLSHGVEAMMDVAIYNAGWNDITFSLIFMLLIAVVCMGIGINLVERQKG</sequence>
<evidence type="ECO:0000256" key="8">
    <source>
        <dbReference type="SAM" id="Phobius"/>
    </source>
</evidence>
<keyword evidence="6 8" id="KW-1133">Transmembrane helix</keyword>
<comment type="caution">
    <text evidence="10">The sequence shown here is derived from an EMBL/GenBank/DDBJ whole genome shotgun (WGS) entry which is preliminary data.</text>
</comment>
<dbReference type="PANTHER" id="PTHR30294">
    <property type="entry name" value="MEMBRANE COMPONENT OF ABC TRANSPORTER YHHJ-RELATED"/>
    <property type="match status" value="1"/>
</dbReference>
<dbReference type="InterPro" id="IPR051449">
    <property type="entry name" value="ABC-2_transporter_component"/>
</dbReference>
<keyword evidence="3" id="KW-0813">Transport</keyword>
<evidence type="ECO:0000313" key="11">
    <source>
        <dbReference type="Proteomes" id="UP001596147"/>
    </source>
</evidence>
<name>A0ABW0LIL7_9BACI</name>
<keyword evidence="11" id="KW-1185">Reference proteome</keyword>
<evidence type="ECO:0000256" key="1">
    <source>
        <dbReference type="ARBA" id="ARBA00004651"/>
    </source>
</evidence>
<keyword evidence="4" id="KW-1003">Cell membrane</keyword>
<evidence type="ECO:0000313" key="10">
    <source>
        <dbReference type="EMBL" id="MFC5464782.1"/>
    </source>
</evidence>
<evidence type="ECO:0000256" key="3">
    <source>
        <dbReference type="ARBA" id="ARBA00022448"/>
    </source>
</evidence>
<feature type="transmembrane region" description="Helical" evidence="8">
    <location>
        <begin position="339"/>
        <end position="361"/>
    </location>
</feature>
<feature type="transmembrane region" description="Helical" evidence="8">
    <location>
        <begin position="16"/>
        <end position="36"/>
    </location>
</feature>
<reference evidence="11" key="1">
    <citation type="journal article" date="2019" name="Int. J. Syst. Evol. Microbiol.">
        <title>The Global Catalogue of Microorganisms (GCM) 10K type strain sequencing project: providing services to taxonomists for standard genome sequencing and annotation.</title>
        <authorList>
            <consortium name="The Broad Institute Genomics Platform"/>
            <consortium name="The Broad Institute Genome Sequencing Center for Infectious Disease"/>
            <person name="Wu L."/>
            <person name="Ma J."/>
        </authorList>
    </citation>
    <scope>NUCLEOTIDE SEQUENCE [LARGE SCALE GENOMIC DNA]</scope>
    <source>
        <strain evidence="11">CGMCC 1.12237</strain>
    </source>
</reference>
<organism evidence="10 11">
    <name type="scientific">Lederbergia graminis</name>
    <dbReference type="NCBI Taxonomy" id="735518"/>
    <lineage>
        <taxon>Bacteria</taxon>
        <taxon>Bacillati</taxon>
        <taxon>Bacillota</taxon>
        <taxon>Bacilli</taxon>
        <taxon>Bacillales</taxon>
        <taxon>Bacillaceae</taxon>
        <taxon>Lederbergia</taxon>
    </lineage>
</organism>
<dbReference type="Pfam" id="PF12698">
    <property type="entry name" value="ABC2_membrane_3"/>
    <property type="match status" value="1"/>
</dbReference>
<protein>
    <submittedName>
        <fullName evidence="10">ABC transporter permease</fullName>
    </submittedName>
</protein>
<evidence type="ECO:0000259" key="9">
    <source>
        <dbReference type="PROSITE" id="PS51012"/>
    </source>
</evidence>
<keyword evidence="5 8" id="KW-0812">Transmembrane</keyword>
<feature type="transmembrane region" description="Helical" evidence="8">
    <location>
        <begin position="250"/>
        <end position="275"/>
    </location>
</feature>
<dbReference type="RefSeq" id="WP_382350123.1">
    <property type="nucleotide sequence ID" value="NZ_JBHSMC010000011.1"/>
</dbReference>
<evidence type="ECO:0000256" key="4">
    <source>
        <dbReference type="ARBA" id="ARBA00022475"/>
    </source>
</evidence>
<evidence type="ECO:0000256" key="6">
    <source>
        <dbReference type="ARBA" id="ARBA00022989"/>
    </source>
</evidence>
<comment type="subcellular location">
    <subcellularLocation>
        <location evidence="1">Cell membrane</location>
        <topology evidence="1">Multi-pass membrane protein</topology>
    </subcellularLocation>
</comment>
<dbReference type="InterPro" id="IPR047817">
    <property type="entry name" value="ABC2_TM_bact-type"/>
</dbReference>
<feature type="domain" description="ABC transmembrane type-2" evidence="9">
    <location>
        <begin position="134"/>
        <end position="364"/>
    </location>
</feature>
<accession>A0ABW0LIL7</accession>
<dbReference type="Proteomes" id="UP001596147">
    <property type="component" value="Unassembled WGS sequence"/>
</dbReference>
<dbReference type="PROSITE" id="PS51012">
    <property type="entry name" value="ABC_TM2"/>
    <property type="match status" value="1"/>
</dbReference>
<dbReference type="InterPro" id="IPR013525">
    <property type="entry name" value="ABC2_TM"/>
</dbReference>
<feature type="transmembrane region" description="Helical" evidence="8">
    <location>
        <begin position="174"/>
        <end position="191"/>
    </location>
</feature>
<dbReference type="PANTHER" id="PTHR30294:SF29">
    <property type="entry name" value="MULTIDRUG ABC TRANSPORTER PERMEASE YBHS-RELATED"/>
    <property type="match status" value="1"/>
</dbReference>
<keyword evidence="7 8" id="KW-0472">Membrane</keyword>
<comment type="similarity">
    <text evidence="2">Belongs to the ABC-2 integral membrane protein family.</text>
</comment>
<feature type="transmembrane region" description="Helical" evidence="8">
    <location>
        <begin position="222"/>
        <end position="243"/>
    </location>
</feature>
<gene>
    <name evidence="10" type="ORF">ACFPM4_08450</name>
</gene>
<evidence type="ECO:0000256" key="2">
    <source>
        <dbReference type="ARBA" id="ARBA00007783"/>
    </source>
</evidence>
<evidence type="ECO:0000256" key="5">
    <source>
        <dbReference type="ARBA" id="ARBA00022692"/>
    </source>
</evidence>
<evidence type="ECO:0000256" key="7">
    <source>
        <dbReference type="ARBA" id="ARBA00023136"/>
    </source>
</evidence>
<feature type="transmembrane region" description="Helical" evidence="8">
    <location>
        <begin position="281"/>
        <end position="300"/>
    </location>
</feature>
<dbReference type="EMBL" id="JBHSMC010000011">
    <property type="protein sequence ID" value="MFC5464782.1"/>
    <property type="molecule type" value="Genomic_DNA"/>
</dbReference>